<keyword evidence="3" id="KW-1185">Reference proteome</keyword>
<accession>A0A919CPM8</accession>
<feature type="domain" description="Glutamine amidotransferase" evidence="1">
    <location>
        <begin position="55"/>
        <end position="187"/>
    </location>
</feature>
<sequence>MRICVMVCGRVPEALEDVFSPYVESFRALLSPYLPEAAFAGASVIDGEFPASVDDHDVYIFSGSPHGVYEDLEWIRASEEFVRRAAGAGKVLVGGCFGHQLIAQALGGEVRKSERGWGMGVHRHALTVREPWMQGGPDAVNVVVSHQDQVVRPPEGAVVLAASEFCPNAMLRIGDRIVTMQGHPEMNVPTVDRLLEMRRDRVGEAVYSEGKASLDRPLDHAAMGRWLAGFIRAAAELGVSGELRAGAA</sequence>
<dbReference type="InterPro" id="IPR044992">
    <property type="entry name" value="ChyE-like"/>
</dbReference>
<evidence type="ECO:0000259" key="1">
    <source>
        <dbReference type="Pfam" id="PF00117"/>
    </source>
</evidence>
<dbReference type="Gene3D" id="3.40.50.880">
    <property type="match status" value="1"/>
</dbReference>
<dbReference type="Proteomes" id="UP000630353">
    <property type="component" value="Unassembled WGS sequence"/>
</dbReference>
<dbReference type="RefSeq" id="WP_189990022.1">
    <property type="nucleotide sequence ID" value="NZ_BMZS01000005.1"/>
</dbReference>
<dbReference type="InterPro" id="IPR029062">
    <property type="entry name" value="Class_I_gatase-like"/>
</dbReference>
<dbReference type="SUPFAM" id="SSF52317">
    <property type="entry name" value="Class I glutamine amidotransferase-like"/>
    <property type="match status" value="1"/>
</dbReference>
<dbReference type="GO" id="GO:0005829">
    <property type="term" value="C:cytosol"/>
    <property type="evidence" value="ECO:0007669"/>
    <property type="project" value="TreeGrafter"/>
</dbReference>
<keyword evidence="2" id="KW-0315">Glutamine amidotransferase</keyword>
<protein>
    <submittedName>
        <fullName evidence="2">Glutamine amidotransferase</fullName>
    </submittedName>
</protein>
<organism evidence="2 3">
    <name type="scientific">Thalassobaculum fulvum</name>
    <dbReference type="NCBI Taxonomy" id="1633335"/>
    <lineage>
        <taxon>Bacteria</taxon>
        <taxon>Pseudomonadati</taxon>
        <taxon>Pseudomonadota</taxon>
        <taxon>Alphaproteobacteria</taxon>
        <taxon>Rhodospirillales</taxon>
        <taxon>Thalassobaculaceae</taxon>
        <taxon>Thalassobaculum</taxon>
    </lineage>
</organism>
<proteinExistence type="predicted"/>
<reference evidence="2" key="1">
    <citation type="journal article" date="2014" name="Int. J. Syst. Evol. Microbiol.">
        <title>Complete genome sequence of Corynebacterium casei LMG S-19264T (=DSM 44701T), isolated from a smear-ripened cheese.</title>
        <authorList>
            <consortium name="US DOE Joint Genome Institute (JGI-PGF)"/>
            <person name="Walter F."/>
            <person name="Albersmeier A."/>
            <person name="Kalinowski J."/>
            <person name="Ruckert C."/>
        </authorList>
    </citation>
    <scope>NUCLEOTIDE SEQUENCE</scope>
    <source>
        <strain evidence="2">KCTC 42651</strain>
    </source>
</reference>
<dbReference type="PROSITE" id="PS51273">
    <property type="entry name" value="GATASE_TYPE_1"/>
    <property type="match status" value="1"/>
</dbReference>
<dbReference type="Pfam" id="PF00117">
    <property type="entry name" value="GATase"/>
    <property type="match status" value="1"/>
</dbReference>
<evidence type="ECO:0000313" key="2">
    <source>
        <dbReference type="EMBL" id="GHD51131.1"/>
    </source>
</evidence>
<dbReference type="PANTHER" id="PTHR42695:SF5">
    <property type="entry name" value="GLUTAMINE AMIDOTRANSFERASE YLR126C-RELATED"/>
    <property type="match status" value="1"/>
</dbReference>
<dbReference type="EMBL" id="BMZS01000005">
    <property type="protein sequence ID" value="GHD51131.1"/>
    <property type="molecule type" value="Genomic_DNA"/>
</dbReference>
<gene>
    <name evidence="2" type="ORF">GCM10017083_25210</name>
</gene>
<dbReference type="InterPro" id="IPR017926">
    <property type="entry name" value="GATASE"/>
</dbReference>
<dbReference type="PANTHER" id="PTHR42695">
    <property type="entry name" value="GLUTAMINE AMIDOTRANSFERASE YLR126C-RELATED"/>
    <property type="match status" value="1"/>
</dbReference>
<reference evidence="2" key="2">
    <citation type="submission" date="2020-09" db="EMBL/GenBank/DDBJ databases">
        <authorList>
            <person name="Sun Q."/>
            <person name="Kim S."/>
        </authorList>
    </citation>
    <scope>NUCLEOTIDE SEQUENCE</scope>
    <source>
        <strain evidence="2">KCTC 42651</strain>
    </source>
</reference>
<name>A0A919CPM8_9PROT</name>
<comment type="caution">
    <text evidence="2">The sequence shown here is derived from an EMBL/GenBank/DDBJ whole genome shotgun (WGS) entry which is preliminary data.</text>
</comment>
<evidence type="ECO:0000313" key="3">
    <source>
        <dbReference type="Proteomes" id="UP000630353"/>
    </source>
</evidence>
<dbReference type="CDD" id="cd01741">
    <property type="entry name" value="GATase1_1"/>
    <property type="match status" value="1"/>
</dbReference>
<dbReference type="AlphaFoldDB" id="A0A919CPM8"/>